<reference evidence="7" key="1">
    <citation type="submission" date="2021-02" db="EMBL/GenBank/DDBJ databases">
        <title>First Annotated Genome of the Yellow-green Alga Tribonema minus.</title>
        <authorList>
            <person name="Mahan K.M."/>
        </authorList>
    </citation>
    <scope>NUCLEOTIDE SEQUENCE</scope>
    <source>
        <strain evidence="7">UTEX B ZZ1240</strain>
    </source>
</reference>
<feature type="region of interest" description="Disordered" evidence="5">
    <location>
        <begin position="410"/>
        <end position="441"/>
    </location>
</feature>
<dbReference type="GO" id="GO:0004386">
    <property type="term" value="F:helicase activity"/>
    <property type="evidence" value="ECO:0007669"/>
    <property type="project" value="UniProtKB-KW"/>
</dbReference>
<dbReference type="InterPro" id="IPR000330">
    <property type="entry name" value="SNF2_N"/>
</dbReference>
<sequence>MYQKSACVSVLSVILGNPFVPAKGRRKRPASALEGGGGAGSAGDAAGDSAGGGKEVVEVEVEDEGDEEGTPKIKATLVVAPASLRDQWAEETYARTSAGALDVLLFASQRMWSLERMVPAGDLLVAATRHQKHDAEEDEQAIAMARAANTRLSDHLKEHYKPKTAKDGTLKSAAPVPMKFHVVCQFREQRRGGAGPQPAPFGNGTFFRQAGDVAATVNLSKQQVKQMQDAVLADAAHDLAPTPVPVTYDTAEVMSTADVVITTCGTLRMCGAVLGLTHNFMSTANVVITTYETLRMRGAVLKSMHWHRCVLDECQEVKAPTTAVAAMCQAIKSTHRWMAIKSTHRWMVSGTPLAGSIADLAGELAFLRVWPFTLQNDGFWERKVQAPFEGRRRDALPLVHALVEITSMRHSKGQTTSMRHSKGQTTSMRHSKGQITSMRHSKGQCLMETTSMRHSKGQKYLDGRPLLELPARTIEWAPVRLGEGDPSELYVYAYLELLCRGVCAHVMRTARGAPARRDYLRLQGLLSLLQKAAVHPSLVRIQTLDTLKRSLAPGTQVAKAAGGANAKKPSDMIPMLGSSR</sequence>
<evidence type="ECO:0000313" key="7">
    <source>
        <dbReference type="EMBL" id="KAG5182298.1"/>
    </source>
</evidence>
<dbReference type="OrthoDB" id="206369at2759"/>
<feature type="domain" description="SNF2 N-terminal" evidence="6">
    <location>
        <begin position="277"/>
        <end position="439"/>
    </location>
</feature>
<keyword evidence="4" id="KW-0067">ATP-binding</keyword>
<dbReference type="InterPro" id="IPR050628">
    <property type="entry name" value="SNF2_RAD54_helicase_TF"/>
</dbReference>
<evidence type="ECO:0000256" key="3">
    <source>
        <dbReference type="ARBA" id="ARBA00022806"/>
    </source>
</evidence>
<evidence type="ECO:0000259" key="6">
    <source>
        <dbReference type="Pfam" id="PF00176"/>
    </source>
</evidence>
<dbReference type="GO" id="GO:0016787">
    <property type="term" value="F:hydrolase activity"/>
    <property type="evidence" value="ECO:0007669"/>
    <property type="project" value="UniProtKB-KW"/>
</dbReference>
<protein>
    <submittedName>
        <fullName evidence="7">SNF2 family N-terminal domain-containing protein</fullName>
    </submittedName>
</protein>
<evidence type="ECO:0000256" key="2">
    <source>
        <dbReference type="ARBA" id="ARBA00022801"/>
    </source>
</evidence>
<evidence type="ECO:0000256" key="4">
    <source>
        <dbReference type="ARBA" id="ARBA00022840"/>
    </source>
</evidence>
<organism evidence="7 8">
    <name type="scientific">Tribonema minus</name>
    <dbReference type="NCBI Taxonomy" id="303371"/>
    <lineage>
        <taxon>Eukaryota</taxon>
        <taxon>Sar</taxon>
        <taxon>Stramenopiles</taxon>
        <taxon>Ochrophyta</taxon>
        <taxon>PX clade</taxon>
        <taxon>Xanthophyceae</taxon>
        <taxon>Tribonematales</taxon>
        <taxon>Tribonemataceae</taxon>
        <taxon>Tribonema</taxon>
    </lineage>
</organism>
<feature type="compositionally biased region" description="Acidic residues" evidence="5">
    <location>
        <begin position="58"/>
        <end position="68"/>
    </location>
</feature>
<evidence type="ECO:0000256" key="5">
    <source>
        <dbReference type="SAM" id="MobiDB-lite"/>
    </source>
</evidence>
<dbReference type="GO" id="GO:0008094">
    <property type="term" value="F:ATP-dependent activity, acting on DNA"/>
    <property type="evidence" value="ECO:0007669"/>
    <property type="project" value="TreeGrafter"/>
</dbReference>
<feature type="compositionally biased region" description="Polar residues" evidence="5">
    <location>
        <begin position="413"/>
        <end position="438"/>
    </location>
</feature>
<dbReference type="PANTHER" id="PTHR45626">
    <property type="entry name" value="TRANSCRIPTION TERMINATION FACTOR 2-RELATED"/>
    <property type="match status" value="1"/>
</dbReference>
<evidence type="ECO:0000256" key="1">
    <source>
        <dbReference type="ARBA" id="ARBA00022741"/>
    </source>
</evidence>
<dbReference type="Pfam" id="PF00176">
    <property type="entry name" value="SNF2-rel_dom"/>
    <property type="match status" value="1"/>
</dbReference>
<proteinExistence type="predicted"/>
<keyword evidence="1" id="KW-0547">Nucleotide-binding</keyword>
<dbReference type="GO" id="GO:0005634">
    <property type="term" value="C:nucleus"/>
    <property type="evidence" value="ECO:0007669"/>
    <property type="project" value="TreeGrafter"/>
</dbReference>
<gene>
    <name evidence="7" type="ORF">JKP88DRAFT_348977</name>
</gene>
<dbReference type="PANTHER" id="PTHR45626:SF17">
    <property type="entry name" value="HELICASE-LIKE TRANSCRIPTION FACTOR"/>
    <property type="match status" value="1"/>
</dbReference>
<dbReference type="SUPFAM" id="SSF52540">
    <property type="entry name" value="P-loop containing nucleoside triphosphate hydrolases"/>
    <property type="match status" value="1"/>
</dbReference>
<evidence type="ECO:0000313" key="8">
    <source>
        <dbReference type="Proteomes" id="UP000664859"/>
    </source>
</evidence>
<dbReference type="GO" id="GO:0006281">
    <property type="term" value="P:DNA repair"/>
    <property type="evidence" value="ECO:0007669"/>
    <property type="project" value="TreeGrafter"/>
</dbReference>
<feature type="region of interest" description="Disordered" evidence="5">
    <location>
        <begin position="22"/>
        <end position="69"/>
    </location>
</feature>
<dbReference type="AlphaFoldDB" id="A0A835Z4V2"/>
<dbReference type="GO" id="GO:0005524">
    <property type="term" value="F:ATP binding"/>
    <property type="evidence" value="ECO:0007669"/>
    <property type="project" value="UniProtKB-KW"/>
</dbReference>
<keyword evidence="3" id="KW-0347">Helicase</keyword>
<name>A0A835Z4V2_9STRA</name>
<dbReference type="InterPro" id="IPR038718">
    <property type="entry name" value="SNF2-like_sf"/>
</dbReference>
<accession>A0A835Z4V2</accession>
<dbReference type="InterPro" id="IPR027417">
    <property type="entry name" value="P-loop_NTPase"/>
</dbReference>
<comment type="caution">
    <text evidence="7">The sequence shown here is derived from an EMBL/GenBank/DDBJ whole genome shotgun (WGS) entry which is preliminary data.</text>
</comment>
<dbReference type="EMBL" id="JAFCMP010000257">
    <property type="protein sequence ID" value="KAG5182298.1"/>
    <property type="molecule type" value="Genomic_DNA"/>
</dbReference>
<dbReference type="Gene3D" id="3.40.50.10810">
    <property type="entry name" value="Tandem AAA-ATPase domain"/>
    <property type="match status" value="1"/>
</dbReference>
<keyword evidence="2" id="KW-0378">Hydrolase</keyword>
<keyword evidence="8" id="KW-1185">Reference proteome</keyword>
<dbReference type="Proteomes" id="UP000664859">
    <property type="component" value="Unassembled WGS sequence"/>
</dbReference>